<name>A0AAF1BKU4_9TREE</name>
<sequence>MGNTWLKFKARTSLFLDGNEYKIPRKIRKQQHQKMFSHLRTIEHIVKPLEPEARAVLVARVKTFCLCREMAHIIATGADGEFQVLARIIAQYTAEQVWVTKFDDVGSLSSFDMW</sequence>
<dbReference type="AlphaFoldDB" id="A0AAF1BKU4"/>
<organism evidence="1 2">
    <name type="scientific">Vanrija pseudolonga</name>
    <dbReference type="NCBI Taxonomy" id="143232"/>
    <lineage>
        <taxon>Eukaryota</taxon>
        <taxon>Fungi</taxon>
        <taxon>Dikarya</taxon>
        <taxon>Basidiomycota</taxon>
        <taxon>Agaricomycotina</taxon>
        <taxon>Tremellomycetes</taxon>
        <taxon>Trichosporonales</taxon>
        <taxon>Trichosporonaceae</taxon>
        <taxon>Vanrija</taxon>
    </lineage>
</organism>
<dbReference type="Proteomes" id="UP000827549">
    <property type="component" value="Chromosome 3"/>
</dbReference>
<evidence type="ECO:0000313" key="1">
    <source>
        <dbReference type="EMBL" id="WOO80024.1"/>
    </source>
</evidence>
<protein>
    <submittedName>
        <fullName evidence="1">Uncharacterized protein</fullName>
    </submittedName>
</protein>
<dbReference type="RefSeq" id="XP_062626056.1">
    <property type="nucleotide sequence ID" value="XM_062770072.1"/>
</dbReference>
<dbReference type="GeneID" id="87806780"/>
<evidence type="ECO:0000313" key="2">
    <source>
        <dbReference type="Proteomes" id="UP000827549"/>
    </source>
</evidence>
<dbReference type="EMBL" id="CP086716">
    <property type="protein sequence ID" value="WOO80024.1"/>
    <property type="molecule type" value="Genomic_DNA"/>
</dbReference>
<gene>
    <name evidence="1" type="ORF">LOC62_03G003538</name>
</gene>
<reference evidence="1" key="1">
    <citation type="submission" date="2023-10" db="EMBL/GenBank/DDBJ databases">
        <authorList>
            <person name="Noh H."/>
        </authorList>
    </citation>
    <scope>NUCLEOTIDE SEQUENCE</scope>
    <source>
        <strain evidence="1">DUCC4014</strain>
    </source>
</reference>
<keyword evidence="2" id="KW-1185">Reference proteome</keyword>
<proteinExistence type="predicted"/>
<accession>A0AAF1BKU4</accession>